<evidence type="ECO:0008006" key="3">
    <source>
        <dbReference type="Google" id="ProtNLM"/>
    </source>
</evidence>
<dbReference type="Proteomes" id="UP001143545">
    <property type="component" value="Unassembled WGS sequence"/>
</dbReference>
<reference evidence="1" key="1">
    <citation type="submission" date="2022-07" db="EMBL/GenBank/DDBJ databases">
        <title>Taxonomy of Novel Oxalotrophic and Methylotrophic Bacteria.</title>
        <authorList>
            <person name="Sahin N."/>
            <person name="Tani A."/>
        </authorList>
    </citation>
    <scope>NUCLEOTIDE SEQUENCE</scope>
    <source>
        <strain evidence="1">AM327</strain>
    </source>
</reference>
<proteinExistence type="predicted"/>
<protein>
    <recommendedName>
        <fullName evidence="3">Na(+)-translocating NADH-quinone reductase subunit F</fullName>
    </recommendedName>
</protein>
<name>A0A9W6ETL7_9FLAO</name>
<dbReference type="EMBL" id="BRVP01000007">
    <property type="protein sequence ID" value="GLB52190.1"/>
    <property type="molecule type" value="Genomic_DNA"/>
</dbReference>
<comment type="caution">
    <text evidence="1">The sequence shown here is derived from an EMBL/GenBank/DDBJ whole genome shotgun (WGS) entry which is preliminary data.</text>
</comment>
<dbReference type="AlphaFoldDB" id="A0A9W6ETL7"/>
<dbReference type="RefSeq" id="WP_281753344.1">
    <property type="nucleotide sequence ID" value="NZ_BRVP01000007.1"/>
</dbReference>
<gene>
    <name evidence="1" type="ORF">NBRC110019_12290</name>
</gene>
<keyword evidence="2" id="KW-1185">Reference proteome</keyword>
<organism evidence="1 2">
    <name type="scientific">Neptunitalea chrysea</name>
    <dbReference type="NCBI Taxonomy" id="1647581"/>
    <lineage>
        <taxon>Bacteria</taxon>
        <taxon>Pseudomonadati</taxon>
        <taxon>Bacteroidota</taxon>
        <taxon>Flavobacteriia</taxon>
        <taxon>Flavobacteriales</taxon>
        <taxon>Flavobacteriaceae</taxon>
        <taxon>Neptunitalea</taxon>
    </lineage>
</organism>
<accession>A0A9W6ETL7</accession>
<sequence>MEVLTEQELHNLAMNIVGKELEARKWEFLAVNSQLKRDPQFVCVDVNKKKHFVIVRVILYPDNPHDIDYVFMETIKQHALKFNANTYYAGVGLANATDYQKPVAKNDDYVVSYNGIVEI</sequence>
<evidence type="ECO:0000313" key="2">
    <source>
        <dbReference type="Proteomes" id="UP001143545"/>
    </source>
</evidence>
<evidence type="ECO:0000313" key="1">
    <source>
        <dbReference type="EMBL" id="GLB52190.1"/>
    </source>
</evidence>